<proteinExistence type="predicted"/>
<name>A0A1X0DKK3_9MYCO</name>
<dbReference type="STRING" id="444597.BST26_04375"/>
<dbReference type="EMBL" id="MVHS01000006">
    <property type="protein sequence ID" value="ORA72837.1"/>
    <property type="molecule type" value="Genomic_DNA"/>
</dbReference>
<evidence type="ECO:0000313" key="4">
    <source>
        <dbReference type="Proteomes" id="UP000192801"/>
    </source>
</evidence>
<protein>
    <submittedName>
        <fullName evidence="3">Uncharacterized protein</fullName>
    </submittedName>
</protein>
<feature type="compositionally biased region" description="Gly residues" evidence="1">
    <location>
        <begin position="11"/>
        <end position="22"/>
    </location>
</feature>
<reference evidence="3 4" key="1">
    <citation type="submission" date="2016-12" db="EMBL/GenBank/DDBJ databases">
        <title>The new phylogeny of genus Mycobacterium.</title>
        <authorList>
            <person name="Tortoli E."/>
            <person name="Trovato A."/>
            <person name="Cirillo D.M."/>
        </authorList>
    </citation>
    <scope>NUCLEOTIDE SEQUENCE [LARGE SCALE GENOMIC DNA]</scope>
    <source>
        <strain evidence="3 4">DSM 45130</strain>
    </source>
</reference>
<keyword evidence="4" id="KW-1185">Reference proteome</keyword>
<evidence type="ECO:0000313" key="3">
    <source>
        <dbReference type="EMBL" id="ORA72837.1"/>
    </source>
</evidence>
<evidence type="ECO:0000256" key="2">
    <source>
        <dbReference type="SAM" id="Phobius"/>
    </source>
</evidence>
<sequence>MRGRTLTNIPGGPGAQYPGGGPMENPSGGAVEYPDAAWAGAEAPPQSAWVPGAAGPVSAGAPLPPAGGWAPAAAPAKSKKPLIIGGVIGAVLLLVIVGVIIVVNVSGGSKSSAGDAMRGYLEALARGDAKAALSFSNDEPGEKEFLTDEILKKQIEHSPITDIKILNDDSSYGMARVHVSAKFGDKVSDETISMKKSGNDWKLDNAAIKIEPKSYGVNDDANKTLTLFGKPVADHTTYVFPGWQDWGSSNDNLEVTSEPMLLNGLGYFSFSSAKIDFKLSESGTKSVKNAIVAAIQACVASTDLEPTGCPQRIYSYRAAPNTAAWSMPDLSPMKLESFSSYSMEVRFSGNLTFPVTYRTTSGDTKSDSDNALTWGKVDITQSPLRATFR</sequence>
<dbReference type="OrthoDB" id="4380755at2"/>
<dbReference type="Proteomes" id="UP000192801">
    <property type="component" value="Unassembled WGS sequence"/>
</dbReference>
<keyword evidence="2" id="KW-0812">Transmembrane</keyword>
<dbReference type="AlphaFoldDB" id="A0A1X0DKK3"/>
<accession>A0A1X0DKK3</accession>
<keyword evidence="2" id="KW-0472">Membrane</keyword>
<keyword evidence="2" id="KW-1133">Transmembrane helix</keyword>
<gene>
    <name evidence="3" type="ORF">BST26_04375</name>
</gene>
<comment type="caution">
    <text evidence="3">The sequence shown here is derived from an EMBL/GenBank/DDBJ whole genome shotgun (WGS) entry which is preliminary data.</text>
</comment>
<organism evidence="3 4">
    <name type="scientific">Mycolicibacterium insubricum</name>
    <dbReference type="NCBI Taxonomy" id="444597"/>
    <lineage>
        <taxon>Bacteria</taxon>
        <taxon>Bacillati</taxon>
        <taxon>Actinomycetota</taxon>
        <taxon>Actinomycetes</taxon>
        <taxon>Mycobacteriales</taxon>
        <taxon>Mycobacteriaceae</taxon>
        <taxon>Mycolicibacterium</taxon>
    </lineage>
</organism>
<feature type="region of interest" description="Disordered" evidence="1">
    <location>
        <begin position="1"/>
        <end position="32"/>
    </location>
</feature>
<evidence type="ECO:0000256" key="1">
    <source>
        <dbReference type="SAM" id="MobiDB-lite"/>
    </source>
</evidence>
<feature type="transmembrane region" description="Helical" evidence="2">
    <location>
        <begin position="82"/>
        <end position="103"/>
    </location>
</feature>